<dbReference type="EMBL" id="DRIH01000238">
    <property type="protein sequence ID" value="HEC68470.1"/>
    <property type="molecule type" value="Genomic_DNA"/>
</dbReference>
<dbReference type="Pfam" id="PF00689">
    <property type="entry name" value="Cation_ATPase_C"/>
    <property type="match status" value="1"/>
</dbReference>
<keyword evidence="1" id="KW-1133">Transmembrane helix</keyword>
<evidence type="ECO:0000313" key="3">
    <source>
        <dbReference type="EMBL" id="HEC68470.1"/>
    </source>
</evidence>
<dbReference type="InterPro" id="IPR006068">
    <property type="entry name" value="ATPase_P-typ_cation-transptr_C"/>
</dbReference>
<evidence type="ECO:0000256" key="1">
    <source>
        <dbReference type="SAM" id="Phobius"/>
    </source>
</evidence>
<accession>A0A7C1ZFF2</accession>
<dbReference type="InterPro" id="IPR023298">
    <property type="entry name" value="ATPase_P-typ_TM_dom_sf"/>
</dbReference>
<dbReference type="Gene3D" id="1.20.1110.10">
    <property type="entry name" value="Calcium-transporting ATPase, transmembrane domain"/>
    <property type="match status" value="1"/>
</dbReference>
<feature type="domain" description="Cation-transporting P-type ATPase C-terminal" evidence="2">
    <location>
        <begin position="1"/>
        <end position="84"/>
    </location>
</feature>
<keyword evidence="1" id="KW-0812">Transmembrane</keyword>
<reference evidence="3" key="1">
    <citation type="journal article" date="2020" name="mSystems">
        <title>Genome- and Community-Level Interaction Insights into Carbon Utilization and Element Cycling Functions of Hydrothermarchaeota in Hydrothermal Sediment.</title>
        <authorList>
            <person name="Zhou Z."/>
            <person name="Liu Y."/>
            <person name="Xu W."/>
            <person name="Pan J."/>
            <person name="Luo Z.H."/>
            <person name="Li M."/>
        </authorList>
    </citation>
    <scope>NUCLEOTIDE SEQUENCE [LARGE SCALE GENOMIC DNA]</scope>
    <source>
        <strain evidence="3">HyVt-389</strain>
    </source>
</reference>
<name>A0A7C1ZFF2_DESA2</name>
<comment type="caution">
    <text evidence="3">The sequence shown here is derived from an EMBL/GenBank/DDBJ whole genome shotgun (WGS) entry which is preliminary data.</text>
</comment>
<keyword evidence="1" id="KW-0472">Membrane</keyword>
<organism evidence="3">
    <name type="scientific">Desulfofervidus auxilii</name>
    <dbReference type="NCBI Taxonomy" id="1621989"/>
    <lineage>
        <taxon>Bacteria</taxon>
        <taxon>Pseudomonadati</taxon>
        <taxon>Thermodesulfobacteriota</taxon>
        <taxon>Candidatus Desulfofervidia</taxon>
        <taxon>Candidatus Desulfofervidales</taxon>
        <taxon>Candidatus Desulfofervidaceae</taxon>
        <taxon>Candidatus Desulfofervidus</taxon>
    </lineage>
</organism>
<evidence type="ECO:0000259" key="2">
    <source>
        <dbReference type="Pfam" id="PF00689"/>
    </source>
</evidence>
<sequence>MPLVAVQLLWLKLVTNGIQDVALAFEKGKAGVMSRLTRRPEEGIFNKIMVQETFIAGATMGLIAFGAWYWLLKEGKDVSAARNMMPFPTHHICTS</sequence>
<dbReference type="OrthoDB" id="9768666at2"/>
<dbReference type="RefSeq" id="WP_082757764.1">
    <property type="nucleotide sequence ID" value="NZ_CP013015.1"/>
</dbReference>
<gene>
    <name evidence="3" type="ORF">ENI35_06680</name>
</gene>
<dbReference type="Proteomes" id="UP000885738">
    <property type="component" value="Unassembled WGS sequence"/>
</dbReference>
<protein>
    <recommendedName>
        <fullName evidence="2">Cation-transporting P-type ATPase C-terminal domain-containing protein</fullName>
    </recommendedName>
</protein>
<feature type="transmembrane region" description="Helical" evidence="1">
    <location>
        <begin position="48"/>
        <end position="72"/>
    </location>
</feature>
<proteinExistence type="predicted"/>
<dbReference type="SUPFAM" id="SSF81665">
    <property type="entry name" value="Calcium ATPase, transmembrane domain M"/>
    <property type="match status" value="1"/>
</dbReference>
<dbReference type="AlphaFoldDB" id="A0A7C1ZFF2"/>